<dbReference type="EMBL" id="CAJJDM010000044">
    <property type="protein sequence ID" value="CAD8069562.1"/>
    <property type="molecule type" value="Genomic_DNA"/>
</dbReference>
<feature type="region of interest" description="Disordered" evidence="2">
    <location>
        <begin position="119"/>
        <end position="157"/>
    </location>
</feature>
<accession>A0A8S1LTB2</accession>
<reference evidence="3" key="1">
    <citation type="submission" date="2021-01" db="EMBL/GenBank/DDBJ databases">
        <authorList>
            <consortium name="Genoscope - CEA"/>
            <person name="William W."/>
        </authorList>
    </citation>
    <scope>NUCLEOTIDE SEQUENCE</scope>
</reference>
<gene>
    <name evidence="3" type="ORF">PPRIM_AZ9-3.1.T0440088</name>
</gene>
<dbReference type="Proteomes" id="UP000688137">
    <property type="component" value="Unassembled WGS sequence"/>
</dbReference>
<dbReference type="AlphaFoldDB" id="A0A8S1LTB2"/>
<organism evidence="3 4">
    <name type="scientific">Paramecium primaurelia</name>
    <dbReference type="NCBI Taxonomy" id="5886"/>
    <lineage>
        <taxon>Eukaryota</taxon>
        <taxon>Sar</taxon>
        <taxon>Alveolata</taxon>
        <taxon>Ciliophora</taxon>
        <taxon>Intramacronucleata</taxon>
        <taxon>Oligohymenophorea</taxon>
        <taxon>Peniculida</taxon>
        <taxon>Parameciidae</taxon>
        <taxon>Paramecium</taxon>
    </lineage>
</organism>
<evidence type="ECO:0000313" key="4">
    <source>
        <dbReference type="Proteomes" id="UP000688137"/>
    </source>
</evidence>
<evidence type="ECO:0000313" key="3">
    <source>
        <dbReference type="EMBL" id="CAD8069562.1"/>
    </source>
</evidence>
<name>A0A8S1LTB2_PARPR</name>
<keyword evidence="4" id="KW-1185">Reference proteome</keyword>
<proteinExistence type="predicted"/>
<comment type="caution">
    <text evidence="3">The sequence shown here is derived from an EMBL/GenBank/DDBJ whole genome shotgun (WGS) entry which is preliminary data.</text>
</comment>
<evidence type="ECO:0000256" key="1">
    <source>
        <dbReference type="SAM" id="Coils"/>
    </source>
</evidence>
<keyword evidence="1" id="KW-0175">Coiled coil</keyword>
<feature type="coiled-coil region" evidence="1">
    <location>
        <begin position="7"/>
        <end position="116"/>
    </location>
</feature>
<protein>
    <submittedName>
        <fullName evidence="3">Uncharacterized protein</fullName>
    </submittedName>
</protein>
<feature type="compositionally biased region" description="Basic and acidic residues" evidence="2">
    <location>
        <begin position="142"/>
        <end position="151"/>
    </location>
</feature>
<dbReference type="OMA" id="GGCIISR"/>
<sequence length="319" mass="38065">MDWKTEKALLEQETQLLEMQLKELQEREDSYKIFNESILNAYNSMQNDVQKQNNNIHKQLQQTLEQFSQDLIESKNRNNTMLQQLEIENRNLKDYLELLEYQIQEQRQEQKRELQEFKQLFPISQNQNEPTITIEQKKKKKEDKENNKPERGGGCIISRKPKNEEIQEKEFNASNVLNCKNSNLLEISQMDWLDQSSPIDLFKQYQLNQRGRDNSNYSQRIQPQLSKREILHQRKSNHQISPSYINERKSNNNITPKGKLGNNEFKLITSSQLLLKDNLKKESNQMKFEKKSLDEFSRQINSFKSTENLSQVYRKSQLS</sequence>
<evidence type="ECO:0000256" key="2">
    <source>
        <dbReference type="SAM" id="MobiDB-lite"/>
    </source>
</evidence>